<dbReference type="Gene3D" id="3.30.70.270">
    <property type="match status" value="1"/>
</dbReference>
<dbReference type="GO" id="GO:1902201">
    <property type="term" value="P:negative regulation of bacterial-type flagellum-dependent cell motility"/>
    <property type="evidence" value="ECO:0007669"/>
    <property type="project" value="TreeGrafter"/>
</dbReference>
<feature type="transmembrane region" description="Helical" evidence="4">
    <location>
        <begin position="52"/>
        <end position="71"/>
    </location>
</feature>
<evidence type="ECO:0000313" key="6">
    <source>
        <dbReference type="EMBL" id="TLX21377.1"/>
    </source>
</evidence>
<dbReference type="Pfam" id="PF00990">
    <property type="entry name" value="GGDEF"/>
    <property type="match status" value="1"/>
</dbReference>
<comment type="caution">
    <text evidence="6">The sequence shown here is derived from an EMBL/GenBank/DDBJ whole genome shotgun (WGS) entry which is preliminary data.</text>
</comment>
<dbReference type="InterPro" id="IPR043128">
    <property type="entry name" value="Rev_trsase/Diguanyl_cyclase"/>
</dbReference>
<organism evidence="6 7">
    <name type="scientific">Thermomonas fusca</name>
    <dbReference type="NCBI Taxonomy" id="215690"/>
    <lineage>
        <taxon>Bacteria</taxon>
        <taxon>Pseudomonadati</taxon>
        <taxon>Pseudomonadota</taxon>
        <taxon>Gammaproteobacteria</taxon>
        <taxon>Lysobacterales</taxon>
        <taxon>Lysobacteraceae</taxon>
        <taxon>Thermomonas</taxon>
    </lineage>
</organism>
<evidence type="ECO:0000256" key="3">
    <source>
        <dbReference type="SAM" id="Coils"/>
    </source>
</evidence>
<proteinExistence type="predicted"/>
<dbReference type="SUPFAM" id="SSF55073">
    <property type="entry name" value="Nucleotide cyclase"/>
    <property type="match status" value="1"/>
</dbReference>
<sequence>MLSRIEKRRGSVMKPTRAIHFKTGPRAGAVLAVLLAAPPTHAAGGQGSSVWPWALLLFALSGAGAAWVWGLRERRERERLQRQLDEYATSMRQQGEQLQAARREREGLVERLQQQAVEFGRQAHEDGLTGLPNGRAFDEGFAHHFARSKRHGQALSLMLLDLDHIRQINDNWSHAIGDEVLAEAARLLRSVCRTSDLPARLGGDAFAVILTDTDMEGAKRFSQRLHAAFASCRSWHTAAAGPNYVSFSAGLVQLGEDDMAPAQLRQRADRALYLAKHAGGARTSLG</sequence>
<dbReference type="EMBL" id="SROY01000004">
    <property type="protein sequence ID" value="TLX21377.1"/>
    <property type="molecule type" value="Genomic_DNA"/>
</dbReference>
<keyword evidence="4" id="KW-0812">Transmembrane</keyword>
<dbReference type="EC" id="2.7.7.65" evidence="2"/>
<dbReference type="FunFam" id="3.30.70.270:FF:000001">
    <property type="entry name" value="Diguanylate cyclase domain protein"/>
    <property type="match status" value="1"/>
</dbReference>
<dbReference type="NCBIfam" id="TIGR00254">
    <property type="entry name" value="GGDEF"/>
    <property type="match status" value="1"/>
</dbReference>
<dbReference type="AlphaFoldDB" id="A0A5R9PE79"/>
<evidence type="ECO:0000259" key="5">
    <source>
        <dbReference type="PROSITE" id="PS50887"/>
    </source>
</evidence>
<accession>A0A5R9PE79</accession>
<dbReference type="InterPro" id="IPR000160">
    <property type="entry name" value="GGDEF_dom"/>
</dbReference>
<dbReference type="InterPro" id="IPR029787">
    <property type="entry name" value="Nucleotide_cyclase"/>
</dbReference>
<name>A0A5R9PE79_9GAMM</name>
<dbReference type="InterPro" id="IPR050469">
    <property type="entry name" value="Diguanylate_Cyclase"/>
</dbReference>
<dbReference type="GO" id="GO:0052621">
    <property type="term" value="F:diguanylate cyclase activity"/>
    <property type="evidence" value="ECO:0007669"/>
    <property type="project" value="UniProtKB-EC"/>
</dbReference>
<comment type="cofactor">
    <cofactor evidence="1">
        <name>Mg(2+)</name>
        <dbReference type="ChEBI" id="CHEBI:18420"/>
    </cofactor>
</comment>
<feature type="domain" description="GGDEF" evidence="5">
    <location>
        <begin position="153"/>
        <end position="286"/>
    </location>
</feature>
<keyword evidence="4" id="KW-1133">Transmembrane helix</keyword>
<dbReference type="SMART" id="SM00267">
    <property type="entry name" value="GGDEF"/>
    <property type="match status" value="1"/>
</dbReference>
<protein>
    <recommendedName>
        <fullName evidence="2">diguanylate cyclase</fullName>
        <ecNumber evidence="2">2.7.7.65</ecNumber>
    </recommendedName>
</protein>
<keyword evidence="3" id="KW-0175">Coiled coil</keyword>
<dbReference type="GO" id="GO:0005886">
    <property type="term" value="C:plasma membrane"/>
    <property type="evidence" value="ECO:0007669"/>
    <property type="project" value="TreeGrafter"/>
</dbReference>
<keyword evidence="4" id="KW-0472">Membrane</keyword>
<dbReference type="PANTHER" id="PTHR45138:SF24">
    <property type="entry name" value="DIGUANYLATE CYCLASE DGCC-RELATED"/>
    <property type="match status" value="1"/>
</dbReference>
<dbReference type="Proteomes" id="UP000308508">
    <property type="component" value="Unassembled WGS sequence"/>
</dbReference>
<dbReference type="GO" id="GO:0043709">
    <property type="term" value="P:cell adhesion involved in single-species biofilm formation"/>
    <property type="evidence" value="ECO:0007669"/>
    <property type="project" value="TreeGrafter"/>
</dbReference>
<evidence type="ECO:0000256" key="2">
    <source>
        <dbReference type="ARBA" id="ARBA00012528"/>
    </source>
</evidence>
<dbReference type="CDD" id="cd01949">
    <property type="entry name" value="GGDEF"/>
    <property type="match status" value="1"/>
</dbReference>
<evidence type="ECO:0000313" key="7">
    <source>
        <dbReference type="Proteomes" id="UP000308508"/>
    </source>
</evidence>
<keyword evidence="7" id="KW-1185">Reference proteome</keyword>
<gene>
    <name evidence="6" type="ORF">E5S66_10590</name>
</gene>
<feature type="coiled-coil region" evidence="3">
    <location>
        <begin position="77"/>
        <end position="118"/>
    </location>
</feature>
<dbReference type="STRING" id="1123377.GCA_000423885_01665"/>
<reference evidence="6 7" key="1">
    <citation type="submission" date="2019-04" db="EMBL/GenBank/DDBJ databases">
        <authorList>
            <person name="Grouzdev D.S."/>
            <person name="Nazina T.N."/>
        </authorList>
    </citation>
    <scope>NUCLEOTIDE SEQUENCE [LARGE SCALE GENOMIC DNA]</scope>
    <source>
        <strain evidence="6 7">SHC 3-19</strain>
    </source>
</reference>
<evidence type="ECO:0000256" key="1">
    <source>
        <dbReference type="ARBA" id="ARBA00001946"/>
    </source>
</evidence>
<dbReference type="PANTHER" id="PTHR45138">
    <property type="entry name" value="REGULATORY COMPONENTS OF SENSORY TRANSDUCTION SYSTEM"/>
    <property type="match status" value="1"/>
</dbReference>
<evidence type="ECO:0000256" key="4">
    <source>
        <dbReference type="SAM" id="Phobius"/>
    </source>
</evidence>
<dbReference type="PROSITE" id="PS50887">
    <property type="entry name" value="GGDEF"/>
    <property type="match status" value="1"/>
</dbReference>